<feature type="transmembrane region" description="Helical" evidence="1">
    <location>
        <begin position="112"/>
        <end position="130"/>
    </location>
</feature>
<keyword evidence="1" id="KW-0472">Membrane</keyword>
<feature type="transmembrane region" description="Helical" evidence="1">
    <location>
        <begin position="137"/>
        <end position="154"/>
    </location>
</feature>
<dbReference type="EMBL" id="FOQA01000003">
    <property type="protein sequence ID" value="SFH80383.1"/>
    <property type="molecule type" value="Genomic_DNA"/>
</dbReference>
<gene>
    <name evidence="2" type="ORF">SAMN05192551_103104</name>
</gene>
<keyword evidence="1" id="KW-0812">Transmembrane</keyword>
<evidence type="ECO:0000256" key="1">
    <source>
        <dbReference type="SAM" id="Phobius"/>
    </source>
</evidence>
<evidence type="ECO:0000313" key="2">
    <source>
        <dbReference type="EMBL" id="SFH80383.1"/>
    </source>
</evidence>
<feature type="transmembrane region" description="Helical" evidence="1">
    <location>
        <begin position="392"/>
        <end position="412"/>
    </location>
</feature>
<dbReference type="STRING" id="69895.SAMN05192551_103104"/>
<feature type="transmembrane region" description="Helical" evidence="1">
    <location>
        <begin position="64"/>
        <end position="83"/>
    </location>
</feature>
<dbReference type="GO" id="GO:0016874">
    <property type="term" value="F:ligase activity"/>
    <property type="evidence" value="ECO:0007669"/>
    <property type="project" value="UniProtKB-KW"/>
</dbReference>
<name>A0A1I3D0Z8_9FIRM</name>
<accession>A0A1I3D0Z8</accession>
<dbReference type="PANTHER" id="PTHR37422">
    <property type="entry name" value="TEICHURONIC ACID BIOSYNTHESIS PROTEIN TUAE"/>
    <property type="match status" value="1"/>
</dbReference>
<dbReference type="Proteomes" id="UP000199287">
    <property type="component" value="Unassembled WGS sequence"/>
</dbReference>
<evidence type="ECO:0000313" key="3">
    <source>
        <dbReference type="Proteomes" id="UP000199287"/>
    </source>
</evidence>
<feature type="transmembrane region" description="Helical" evidence="1">
    <location>
        <begin position="418"/>
        <end position="437"/>
    </location>
</feature>
<reference evidence="3" key="1">
    <citation type="submission" date="2016-10" db="EMBL/GenBank/DDBJ databases">
        <authorList>
            <person name="Varghese N."/>
            <person name="Submissions S."/>
        </authorList>
    </citation>
    <scope>NUCLEOTIDE SEQUENCE [LARGE SCALE GENOMIC DNA]</scope>
    <source>
        <strain evidence="3">Z-7934</strain>
    </source>
</reference>
<keyword evidence="3" id="KW-1185">Reference proteome</keyword>
<proteinExistence type="predicted"/>
<sequence length="450" mass="50238">MLISAFVAGGIGFFQYFGLDIWQTAIGKFLITPLQYQGVVDPSFISRDYSIYSTMYNSNNVGSYFAMLFPISLVLFTFAFAFANNSISKKYATIFSLLMFMNLLGSRSRAGWLGAGVAVFFFFIIHRHMIKLKIKEFALLGTLMLCLGLVMNIVSAGDLSANVNIEGATISDDLGNEYVTYAETKEDGSLYIETNRQTLRIAIDDDFLVFHDIANQVIDYALEETPEGRLEITLKDHNFDSLLITFEDNLQAFQIEFTGMRNPIPLALTNDGIKGYQFNHELVPLGPVESFGFDGYESLGSGRGYIFSRTLPLLKDTILIGKGPDTFTYFFPQHDLVGKANFINVYGIVDKPHNFFLQVAFSSGIISLISILGLFAIYFVRSLYTINTERPYSIWSITASSSFLAFIGYAFAGFFNDSMLAVSPVFFILLGLGMNSIEKLRHINNPVGDL</sequence>
<dbReference type="OrthoDB" id="1762823at2"/>
<feature type="transmembrane region" description="Helical" evidence="1">
    <location>
        <begin position="355"/>
        <end position="380"/>
    </location>
</feature>
<organism evidence="2 3">
    <name type="scientific">Tindallia magadiensis</name>
    <dbReference type="NCBI Taxonomy" id="69895"/>
    <lineage>
        <taxon>Bacteria</taxon>
        <taxon>Bacillati</taxon>
        <taxon>Bacillota</taxon>
        <taxon>Clostridia</taxon>
        <taxon>Peptostreptococcales</taxon>
        <taxon>Tindalliaceae</taxon>
        <taxon>Tindallia</taxon>
    </lineage>
</organism>
<dbReference type="AlphaFoldDB" id="A0A1I3D0Z8"/>
<keyword evidence="1" id="KW-1133">Transmembrane helix</keyword>
<dbReference type="InterPro" id="IPR051533">
    <property type="entry name" value="WaaL-like"/>
</dbReference>
<dbReference type="PANTHER" id="PTHR37422:SF13">
    <property type="entry name" value="LIPOPOLYSACCHARIDE BIOSYNTHESIS PROTEIN PA4999-RELATED"/>
    <property type="match status" value="1"/>
</dbReference>
<protein>
    <submittedName>
        <fullName evidence="2">O-Antigen ligase</fullName>
    </submittedName>
</protein>
<keyword evidence="2" id="KW-0436">Ligase</keyword>
<dbReference type="RefSeq" id="WP_093371057.1">
    <property type="nucleotide sequence ID" value="NZ_FOQA01000003.1"/>
</dbReference>